<dbReference type="PANTHER" id="PTHR47027:SF8">
    <property type="entry name" value="RIBONUCLEASE H"/>
    <property type="match status" value="1"/>
</dbReference>
<dbReference type="InterPro" id="IPR043502">
    <property type="entry name" value="DNA/RNA_pol_sf"/>
</dbReference>
<dbReference type="InterPro" id="IPR043128">
    <property type="entry name" value="Rev_trsase/Diguanyl_cyclase"/>
</dbReference>
<dbReference type="EMBL" id="HBUF01330693">
    <property type="protein sequence ID" value="CAG6696921.1"/>
    <property type="molecule type" value="Transcribed_RNA"/>
</dbReference>
<name>A0A8D8TXK0_9HEMI</name>
<feature type="compositionally biased region" description="Basic and acidic residues" evidence="1">
    <location>
        <begin position="1"/>
        <end position="15"/>
    </location>
</feature>
<feature type="domain" description="Reverse transcriptase" evidence="2">
    <location>
        <begin position="534"/>
        <end position="806"/>
    </location>
</feature>
<evidence type="ECO:0000256" key="1">
    <source>
        <dbReference type="SAM" id="MobiDB-lite"/>
    </source>
</evidence>
<dbReference type="Pfam" id="PF00078">
    <property type="entry name" value="RVT_1"/>
    <property type="match status" value="1"/>
</dbReference>
<feature type="compositionally biased region" description="Basic residues" evidence="1">
    <location>
        <begin position="16"/>
        <end position="25"/>
    </location>
</feature>
<accession>A0A8D8TXK0</accession>
<evidence type="ECO:0000259" key="2">
    <source>
        <dbReference type="PROSITE" id="PS50878"/>
    </source>
</evidence>
<dbReference type="InterPro" id="IPR005135">
    <property type="entry name" value="Endo/exonuclease/phosphatase"/>
</dbReference>
<dbReference type="CDD" id="cd01650">
    <property type="entry name" value="RT_nLTR_like"/>
    <property type="match status" value="1"/>
</dbReference>
<dbReference type="Gene3D" id="3.60.10.10">
    <property type="entry name" value="Endonuclease/exonuclease/phosphatase"/>
    <property type="match status" value="1"/>
</dbReference>
<organism evidence="3">
    <name type="scientific">Cacopsylla melanoneura</name>
    <dbReference type="NCBI Taxonomy" id="428564"/>
    <lineage>
        <taxon>Eukaryota</taxon>
        <taxon>Metazoa</taxon>
        <taxon>Ecdysozoa</taxon>
        <taxon>Arthropoda</taxon>
        <taxon>Hexapoda</taxon>
        <taxon>Insecta</taxon>
        <taxon>Pterygota</taxon>
        <taxon>Neoptera</taxon>
        <taxon>Paraneoptera</taxon>
        <taxon>Hemiptera</taxon>
        <taxon>Sternorrhyncha</taxon>
        <taxon>Psylloidea</taxon>
        <taxon>Psyllidae</taxon>
        <taxon>Psyllinae</taxon>
        <taxon>Cacopsylla</taxon>
    </lineage>
</organism>
<proteinExistence type="predicted"/>
<dbReference type="InterPro" id="IPR000477">
    <property type="entry name" value="RT_dom"/>
</dbReference>
<dbReference type="AlphaFoldDB" id="A0A8D8TXK0"/>
<reference evidence="3" key="1">
    <citation type="submission" date="2021-05" db="EMBL/GenBank/DDBJ databases">
        <authorList>
            <person name="Alioto T."/>
            <person name="Alioto T."/>
            <person name="Gomez Garrido J."/>
        </authorList>
    </citation>
    <scope>NUCLEOTIDE SEQUENCE</scope>
</reference>
<feature type="region of interest" description="Disordered" evidence="1">
    <location>
        <begin position="1"/>
        <end position="31"/>
    </location>
</feature>
<dbReference type="SUPFAM" id="SSF56219">
    <property type="entry name" value="DNase I-like"/>
    <property type="match status" value="1"/>
</dbReference>
<dbReference type="Gene3D" id="3.30.70.270">
    <property type="match status" value="1"/>
</dbReference>
<protein>
    <submittedName>
        <fullName evidence="3">Craniofacial development protein 2</fullName>
    </submittedName>
</protein>
<dbReference type="PROSITE" id="PS50878">
    <property type="entry name" value="RT_POL"/>
    <property type="match status" value="1"/>
</dbReference>
<dbReference type="GO" id="GO:0003824">
    <property type="term" value="F:catalytic activity"/>
    <property type="evidence" value="ECO:0007669"/>
    <property type="project" value="InterPro"/>
</dbReference>
<evidence type="ECO:0000313" key="3">
    <source>
        <dbReference type="EMBL" id="CAG6696921.1"/>
    </source>
</evidence>
<dbReference type="GO" id="GO:0071897">
    <property type="term" value="P:DNA biosynthetic process"/>
    <property type="evidence" value="ECO:0007669"/>
    <property type="project" value="UniProtKB-ARBA"/>
</dbReference>
<dbReference type="InterPro" id="IPR036691">
    <property type="entry name" value="Endo/exonu/phosph_ase_sf"/>
</dbReference>
<dbReference type="Pfam" id="PF03372">
    <property type="entry name" value="Exo_endo_phos"/>
    <property type="match status" value="1"/>
</dbReference>
<dbReference type="PANTHER" id="PTHR47027">
    <property type="entry name" value="REVERSE TRANSCRIPTASE DOMAIN-CONTAINING PROTEIN"/>
    <property type="match status" value="1"/>
</dbReference>
<dbReference type="CDD" id="cd09076">
    <property type="entry name" value="L1-EN"/>
    <property type="match status" value="1"/>
</dbReference>
<sequence length="854" mass="99512">MNTPREEINTTDHGHRNPRSGRRSNKASQVVSLQNPCQNNKTKFNIGTWNVRTMKKAGKLDELAIQMNQRDIDILGICETRWAGNGDYIKDDLRIIHSGNDKGGQKGVAIVLRGRWKENVLNTYHVNDRILMIKIEAEPTNLYVIQVYFPTSKYKDEVVETVYEQLEELLILTEDKSNVILMGDFNASVGSSLSNQGCVGKFGFGNMNARGERLLEFCEQYEMIITNTMYEVPDRRRYTWKTPGDMNRFQIDFILVKKKYRNQVTSSHSYPGSQIDSDHNLVKAKCNIRFKKRKILRKKKWCLEKLKEEETANMFRVELRKKLVENEENTWGRIKNNMKETGDKVLGKHTFHPRKPWITEEILVMIKQRNEERKRNYDKYKQIKNKITDMCRKAKDLWLRDNCEEIEYCLMKNNPDKAYNKVKSLQYTPRTRSNIVKDKEGTTLFEINKVAERWKEYMEDLYEGEEILNENDYIESEEQVNVDEKGPPITREEFELGIKTLNEKKAAGIDDVPAEVLKCIDESTKEKLFKIISDCYETGEIPSDFVKSKCITIPKKGNANDCSNYRTISLLSHTSKILLNIIKNRLKEKVEQHLGDDQFGFRKERGTREAILALRQILERRLDVNLPTYVTFIDLEKAFDKVDWALLFKTLKERKIDWKDRRLILRLYKFQSTVIDVNGILKEAKIRKGVRQGCPLSPYLFNIFIEASMEIMKETTAGVSINGQKVHSIRFADDIALVAGTVQEMNNMLNVLSNVLDSYKLKINVNKTKTMMVRKEHSNAPPNGNIKLKGIPIQQVEEFCYLGSHISYDNQTRTDVRRRIALAKQAFMKKYNLLTNKHLTTETRKKFIKPSFGV</sequence>
<dbReference type="SUPFAM" id="SSF56672">
    <property type="entry name" value="DNA/RNA polymerases"/>
    <property type="match status" value="1"/>
</dbReference>